<evidence type="ECO:0000259" key="2">
    <source>
        <dbReference type="PROSITE" id="PS51840"/>
    </source>
</evidence>
<dbReference type="PANTHER" id="PTHR31344">
    <property type="entry name" value="NUCLEAR PORE COMPLEX PROTEIN NUP205"/>
    <property type="match status" value="1"/>
</dbReference>
<dbReference type="PANTHER" id="PTHR31344:SF13">
    <property type="entry name" value="EEIG1_EHBP1 PROTEIN AMINO-TERMINAL DOMAIN PROTEIN"/>
    <property type="match status" value="1"/>
</dbReference>
<dbReference type="Proteomes" id="UP001359559">
    <property type="component" value="Unassembled WGS sequence"/>
</dbReference>
<feature type="domain" description="C2 NT-type" evidence="2">
    <location>
        <begin position="7"/>
        <end position="155"/>
    </location>
</feature>
<sequence>MVLGIRSKSRKSVSVEAHYIIHVKEIKPWPPSQSLRSAHSVLLQWENGGGQSYGSLTSTADSGKIEFNESFKLLVLMRRETSKKGKQREKFQKNCLEFNLYDRTAKNQLLGSASINFADYGIIKETKALNILLNCKKSFRNSTQPFIYVTIQPFDVECSSSTLSPNSSSVSKEFSIDKEESESVSQSQKDDGDDDEEKDVEISSFTDDDVDDIPSNTFQTIRSTSETTGGDEMIASKSA</sequence>
<feature type="region of interest" description="Disordered" evidence="1">
    <location>
        <begin position="161"/>
        <end position="239"/>
    </location>
</feature>
<organism evidence="3 4">
    <name type="scientific">Clitoria ternatea</name>
    <name type="common">Butterfly pea</name>
    <dbReference type="NCBI Taxonomy" id="43366"/>
    <lineage>
        <taxon>Eukaryota</taxon>
        <taxon>Viridiplantae</taxon>
        <taxon>Streptophyta</taxon>
        <taxon>Embryophyta</taxon>
        <taxon>Tracheophyta</taxon>
        <taxon>Spermatophyta</taxon>
        <taxon>Magnoliopsida</taxon>
        <taxon>eudicotyledons</taxon>
        <taxon>Gunneridae</taxon>
        <taxon>Pentapetalae</taxon>
        <taxon>rosids</taxon>
        <taxon>fabids</taxon>
        <taxon>Fabales</taxon>
        <taxon>Fabaceae</taxon>
        <taxon>Papilionoideae</taxon>
        <taxon>50 kb inversion clade</taxon>
        <taxon>NPAAA clade</taxon>
        <taxon>indigoferoid/millettioid clade</taxon>
        <taxon>Phaseoleae</taxon>
        <taxon>Clitoria</taxon>
    </lineage>
</organism>
<comment type="caution">
    <text evidence="3">The sequence shown here is derived from an EMBL/GenBank/DDBJ whole genome shotgun (WGS) entry which is preliminary data.</text>
</comment>
<dbReference type="Pfam" id="PF10358">
    <property type="entry name" value="NT-C2"/>
    <property type="match status" value="1"/>
</dbReference>
<keyword evidence="4" id="KW-1185">Reference proteome</keyword>
<dbReference type="InterPro" id="IPR021827">
    <property type="entry name" value="Nup186/Nup192/Nup205"/>
</dbReference>
<gene>
    <name evidence="3" type="ORF">RJT34_23448</name>
</gene>
<dbReference type="AlphaFoldDB" id="A0AAN9FLN8"/>
<name>A0AAN9FLN8_CLITE</name>
<dbReference type="GO" id="GO:0005643">
    <property type="term" value="C:nuclear pore"/>
    <property type="evidence" value="ECO:0007669"/>
    <property type="project" value="InterPro"/>
</dbReference>
<dbReference type="PROSITE" id="PS51840">
    <property type="entry name" value="C2_NT"/>
    <property type="match status" value="1"/>
</dbReference>
<protein>
    <recommendedName>
        <fullName evidence="2">C2 NT-type domain-containing protein</fullName>
    </recommendedName>
</protein>
<evidence type="ECO:0000313" key="3">
    <source>
        <dbReference type="EMBL" id="KAK7278420.1"/>
    </source>
</evidence>
<proteinExistence type="predicted"/>
<feature type="compositionally biased region" description="Low complexity" evidence="1">
    <location>
        <begin position="161"/>
        <end position="171"/>
    </location>
</feature>
<dbReference type="EMBL" id="JAYKXN010000006">
    <property type="protein sequence ID" value="KAK7278420.1"/>
    <property type="molecule type" value="Genomic_DNA"/>
</dbReference>
<reference evidence="3 4" key="1">
    <citation type="submission" date="2024-01" db="EMBL/GenBank/DDBJ databases">
        <title>The genomes of 5 underutilized Papilionoideae crops provide insights into root nodulation and disease resistance.</title>
        <authorList>
            <person name="Yuan L."/>
        </authorList>
    </citation>
    <scope>NUCLEOTIDE SEQUENCE [LARGE SCALE GENOMIC DNA]</scope>
    <source>
        <strain evidence="3">LY-2023</strain>
        <tissue evidence="3">Leaf</tissue>
    </source>
</reference>
<evidence type="ECO:0000313" key="4">
    <source>
        <dbReference type="Proteomes" id="UP001359559"/>
    </source>
</evidence>
<feature type="compositionally biased region" description="Polar residues" evidence="1">
    <location>
        <begin position="214"/>
        <end position="228"/>
    </location>
</feature>
<dbReference type="InterPro" id="IPR019448">
    <property type="entry name" value="NT-C2"/>
</dbReference>
<accession>A0AAN9FLN8</accession>
<evidence type="ECO:0000256" key="1">
    <source>
        <dbReference type="SAM" id="MobiDB-lite"/>
    </source>
</evidence>